<reference evidence="1" key="2">
    <citation type="journal article" date="2020" name="Nat. Commun.">
        <title>Large-scale genome sequencing of mycorrhizal fungi provides insights into the early evolution of symbiotic traits.</title>
        <authorList>
            <person name="Miyauchi S."/>
            <person name="Kiss E."/>
            <person name="Kuo A."/>
            <person name="Drula E."/>
            <person name="Kohler A."/>
            <person name="Sanchez-Garcia M."/>
            <person name="Morin E."/>
            <person name="Andreopoulos B."/>
            <person name="Barry K.W."/>
            <person name="Bonito G."/>
            <person name="Buee M."/>
            <person name="Carver A."/>
            <person name="Chen C."/>
            <person name="Cichocki N."/>
            <person name="Clum A."/>
            <person name="Culley D."/>
            <person name="Crous P.W."/>
            <person name="Fauchery L."/>
            <person name="Girlanda M."/>
            <person name="Hayes R.D."/>
            <person name="Keri Z."/>
            <person name="LaButti K."/>
            <person name="Lipzen A."/>
            <person name="Lombard V."/>
            <person name="Magnuson J."/>
            <person name="Maillard F."/>
            <person name="Murat C."/>
            <person name="Nolan M."/>
            <person name="Ohm R.A."/>
            <person name="Pangilinan J."/>
            <person name="Pereira M.F."/>
            <person name="Perotto S."/>
            <person name="Peter M."/>
            <person name="Pfister S."/>
            <person name="Riley R."/>
            <person name="Sitrit Y."/>
            <person name="Stielow J.B."/>
            <person name="Szollosi G."/>
            <person name="Zifcakova L."/>
            <person name="Stursova M."/>
            <person name="Spatafora J.W."/>
            <person name="Tedersoo L."/>
            <person name="Vaario L.M."/>
            <person name="Yamada A."/>
            <person name="Yan M."/>
            <person name="Wang P."/>
            <person name="Xu J."/>
            <person name="Bruns T."/>
            <person name="Baldrian P."/>
            <person name="Vilgalys R."/>
            <person name="Dunand C."/>
            <person name="Henrissat B."/>
            <person name="Grigoriev I.V."/>
            <person name="Hibbett D."/>
            <person name="Nagy L.G."/>
            <person name="Martin F.M."/>
        </authorList>
    </citation>
    <scope>NUCLEOTIDE SEQUENCE</scope>
    <source>
        <strain evidence="1">P2</strain>
    </source>
</reference>
<protein>
    <submittedName>
        <fullName evidence="1">Uncharacterized protein</fullName>
    </submittedName>
</protein>
<dbReference type="EMBL" id="MU118089">
    <property type="protein sequence ID" value="KAF9645476.1"/>
    <property type="molecule type" value="Genomic_DNA"/>
</dbReference>
<dbReference type="Proteomes" id="UP000886501">
    <property type="component" value="Unassembled WGS sequence"/>
</dbReference>
<accession>A0ACB6Z791</accession>
<name>A0ACB6Z791_THEGA</name>
<reference evidence="1" key="1">
    <citation type="submission" date="2019-10" db="EMBL/GenBank/DDBJ databases">
        <authorList>
            <consortium name="DOE Joint Genome Institute"/>
            <person name="Kuo A."/>
            <person name="Miyauchi S."/>
            <person name="Kiss E."/>
            <person name="Drula E."/>
            <person name="Kohler A."/>
            <person name="Sanchez-Garcia M."/>
            <person name="Andreopoulos B."/>
            <person name="Barry K.W."/>
            <person name="Bonito G."/>
            <person name="Buee M."/>
            <person name="Carver A."/>
            <person name="Chen C."/>
            <person name="Cichocki N."/>
            <person name="Clum A."/>
            <person name="Culley D."/>
            <person name="Crous P.W."/>
            <person name="Fauchery L."/>
            <person name="Girlanda M."/>
            <person name="Hayes R."/>
            <person name="Keri Z."/>
            <person name="Labutti K."/>
            <person name="Lipzen A."/>
            <person name="Lombard V."/>
            <person name="Magnuson J."/>
            <person name="Maillard F."/>
            <person name="Morin E."/>
            <person name="Murat C."/>
            <person name="Nolan M."/>
            <person name="Ohm R."/>
            <person name="Pangilinan J."/>
            <person name="Pereira M."/>
            <person name="Perotto S."/>
            <person name="Peter M."/>
            <person name="Riley R."/>
            <person name="Sitrit Y."/>
            <person name="Stielow B."/>
            <person name="Szollosi G."/>
            <person name="Zifcakova L."/>
            <person name="Stursova M."/>
            <person name="Spatafora J.W."/>
            <person name="Tedersoo L."/>
            <person name="Vaario L.-M."/>
            <person name="Yamada A."/>
            <person name="Yan M."/>
            <person name="Wang P."/>
            <person name="Xu J."/>
            <person name="Bruns T."/>
            <person name="Baldrian P."/>
            <person name="Vilgalys R."/>
            <person name="Henrissat B."/>
            <person name="Grigoriev I.V."/>
            <person name="Hibbett D."/>
            <person name="Nagy L.G."/>
            <person name="Martin F.M."/>
        </authorList>
    </citation>
    <scope>NUCLEOTIDE SEQUENCE</scope>
    <source>
        <strain evidence="1">P2</strain>
    </source>
</reference>
<evidence type="ECO:0000313" key="2">
    <source>
        <dbReference type="Proteomes" id="UP000886501"/>
    </source>
</evidence>
<keyword evidence="2" id="KW-1185">Reference proteome</keyword>
<evidence type="ECO:0000313" key="1">
    <source>
        <dbReference type="EMBL" id="KAF9645476.1"/>
    </source>
</evidence>
<proteinExistence type="predicted"/>
<comment type="caution">
    <text evidence="1">The sequence shown here is derived from an EMBL/GenBank/DDBJ whole genome shotgun (WGS) entry which is preliminary data.</text>
</comment>
<sequence>MSEYPGQEHSIEQLFYAVNAKILERTRLCRSSVPGPDQQHWIDAINRELHKTSANARFLENSLRPLFRLHSDIIIEISKYLDPRACDNTYKPLLHATQICRSWRDTLISHPPLWSFVSGSHPGLIPCLLDRSKHAQLDVHIISRRVRDVINHINPHIDRLSSIHFELGHDDGTVFEALRDLNAAPKLRRLNIDYRGVLLPEALGYTPGIAKPIPSIHNLQLFRFPITPELLQLRNLTVVGLDASKTTRRAVLDILSRNRLLKVVHLRGKHLPEDLSSDNRHPPGSINLPHLEVLWSEMTPLIHLEALSPPHGTRIFSGFVRGGGPSCFAGGSHTASYPIPASFSNLQGLRKLRLVDQEVIYVKLEGEKGNITYCMFRDRSFDAWAFSGIPLEEVTEATYELSPLFWRRLSAEPTTSQFMISRIVCGMTRLQKLELSCCCAKEVEYFLLVLYSTTVCRDLKILVLSHCVELYRQMRGLSMLAEGRKVAGMGLDIIRIIHSNTGQLKVTFKKEDVTRLEHAVGTLEYVEAELGRPGRSSLGFDPEVSIEQPYIFF</sequence>
<gene>
    <name evidence="1" type="ORF">BDM02DRAFT_506799</name>
</gene>
<organism evidence="1 2">
    <name type="scientific">Thelephora ganbajun</name>
    <name type="common">Ganba fungus</name>
    <dbReference type="NCBI Taxonomy" id="370292"/>
    <lineage>
        <taxon>Eukaryota</taxon>
        <taxon>Fungi</taxon>
        <taxon>Dikarya</taxon>
        <taxon>Basidiomycota</taxon>
        <taxon>Agaricomycotina</taxon>
        <taxon>Agaricomycetes</taxon>
        <taxon>Thelephorales</taxon>
        <taxon>Thelephoraceae</taxon>
        <taxon>Thelephora</taxon>
    </lineage>
</organism>